<reference evidence="2" key="2">
    <citation type="submission" date="2020-09" db="EMBL/GenBank/DDBJ databases">
        <authorList>
            <person name="Sun Q."/>
            <person name="Zhou Y."/>
        </authorList>
    </citation>
    <scope>NUCLEOTIDE SEQUENCE</scope>
    <source>
        <strain evidence="2">CGMCC 1.15454</strain>
    </source>
</reference>
<organism evidence="2 3">
    <name type="scientific">Lentibacillus populi</name>
    <dbReference type="NCBI Taxonomy" id="1827502"/>
    <lineage>
        <taxon>Bacteria</taxon>
        <taxon>Bacillati</taxon>
        <taxon>Bacillota</taxon>
        <taxon>Bacilli</taxon>
        <taxon>Bacillales</taxon>
        <taxon>Bacillaceae</taxon>
        <taxon>Lentibacillus</taxon>
    </lineage>
</organism>
<comment type="caution">
    <text evidence="2">The sequence shown here is derived from an EMBL/GenBank/DDBJ whole genome shotgun (WGS) entry which is preliminary data.</text>
</comment>
<dbReference type="Gene3D" id="1.10.287.470">
    <property type="entry name" value="Helix hairpin bin"/>
    <property type="match status" value="1"/>
</dbReference>
<evidence type="ECO:0000313" key="3">
    <source>
        <dbReference type="Proteomes" id="UP000621492"/>
    </source>
</evidence>
<dbReference type="GO" id="GO:1990281">
    <property type="term" value="C:efflux pump complex"/>
    <property type="evidence" value="ECO:0007669"/>
    <property type="project" value="TreeGrafter"/>
</dbReference>
<reference evidence="2" key="1">
    <citation type="journal article" date="2014" name="Int. J. Syst. Evol. Microbiol.">
        <title>Complete genome sequence of Corynebacterium casei LMG S-19264T (=DSM 44701T), isolated from a smear-ripened cheese.</title>
        <authorList>
            <consortium name="US DOE Joint Genome Institute (JGI-PGF)"/>
            <person name="Walter F."/>
            <person name="Albersmeier A."/>
            <person name="Kalinowski J."/>
            <person name="Ruckert C."/>
        </authorList>
    </citation>
    <scope>NUCLEOTIDE SEQUENCE</scope>
    <source>
        <strain evidence="2">CGMCC 1.15454</strain>
    </source>
</reference>
<dbReference type="EMBL" id="BMJD01000025">
    <property type="protein sequence ID" value="GGB49251.1"/>
    <property type="molecule type" value="Genomic_DNA"/>
</dbReference>
<name>A0A9W5TZB0_9BACI</name>
<feature type="coiled-coil region" evidence="1">
    <location>
        <begin position="167"/>
        <end position="194"/>
    </location>
</feature>
<dbReference type="GO" id="GO:0015562">
    <property type="term" value="F:efflux transmembrane transporter activity"/>
    <property type="evidence" value="ECO:0007669"/>
    <property type="project" value="TreeGrafter"/>
</dbReference>
<proteinExistence type="predicted"/>
<dbReference type="PANTHER" id="PTHR30469:SF20">
    <property type="entry name" value="EFFLUX RND TRANSPORTER PERIPLASMIC ADAPTOR SUBUNIT"/>
    <property type="match status" value="1"/>
</dbReference>
<evidence type="ECO:0000313" key="2">
    <source>
        <dbReference type="EMBL" id="GGB49251.1"/>
    </source>
</evidence>
<protein>
    <recommendedName>
        <fullName evidence="4">HlyD family secretion protein</fullName>
    </recommendedName>
</protein>
<keyword evidence="3" id="KW-1185">Reference proteome</keyword>
<evidence type="ECO:0008006" key="4">
    <source>
        <dbReference type="Google" id="ProtNLM"/>
    </source>
</evidence>
<dbReference type="PANTHER" id="PTHR30469">
    <property type="entry name" value="MULTIDRUG RESISTANCE PROTEIN MDTA"/>
    <property type="match status" value="1"/>
</dbReference>
<dbReference type="Proteomes" id="UP000621492">
    <property type="component" value="Unassembled WGS sequence"/>
</dbReference>
<gene>
    <name evidence="2" type="ORF">GCM10011409_28570</name>
</gene>
<dbReference type="Gene3D" id="2.40.50.100">
    <property type="match status" value="1"/>
</dbReference>
<accession>A0A9W5TZB0</accession>
<keyword evidence="1" id="KW-0175">Coiled coil</keyword>
<dbReference type="AlphaFoldDB" id="A0A9W5TZB0"/>
<evidence type="ECO:0000256" key="1">
    <source>
        <dbReference type="SAM" id="Coils"/>
    </source>
</evidence>
<sequence length="411" mass="46380">MNRRKVILLCVTLFVGINSILLVMDDKKVERKSYVREWSRIITADMYEKMHKPGVLTPVEENNVYFNEKMGTFGEFLLEEGAKVNVGDALYTYQVPDYYATKAQLESEVDTINGEIAAIEQAMSSISNYQIPKIEMVFGDGNEKENREGRKTTIPSADAEYMKEQYVTEKENELAQKNAQLKSVQAQLTELEMSGDTITVESPFQGNVTNVSDSLDDPIITIESTQLHVTGELTEKERMVLEQGMPAEISLSENNTVLQGTVQEVSDSPKTVALQGTSLYPFYVSFTDEAKDEKDTEQLLPGYHADMAITTNESANATVAREDAVFGKTLWKMTSEGNLVKQKITTGIHMNEQIEITKGAKPGEWVAKDQKRQFRSNVTFITPLKINHIHWKQFFKQGNWKKDVVTGLLTR</sequence>
<dbReference type="Gene3D" id="2.40.420.20">
    <property type="match status" value="1"/>
</dbReference>
<dbReference type="RefSeq" id="WP_188725413.1">
    <property type="nucleotide sequence ID" value="NZ_BMJD01000025.1"/>
</dbReference>